<evidence type="ECO:0000313" key="2">
    <source>
        <dbReference type="EMBL" id="GLS44710.1"/>
    </source>
</evidence>
<proteinExistence type="predicted"/>
<evidence type="ECO:0000256" key="1">
    <source>
        <dbReference type="SAM" id="MobiDB-lite"/>
    </source>
</evidence>
<reference evidence="5" key="2">
    <citation type="journal article" date="2019" name="Int. J. Syst. Evol. Microbiol.">
        <title>The Global Catalogue of Microorganisms (GCM) 10K type strain sequencing project: providing services to taxonomists for standard genome sequencing and annotation.</title>
        <authorList>
            <consortium name="The Broad Institute Genomics Platform"/>
            <consortium name="The Broad Institute Genome Sequencing Center for Infectious Disease"/>
            <person name="Wu L."/>
            <person name="Ma J."/>
        </authorList>
    </citation>
    <scope>NUCLEOTIDE SEQUENCE [LARGE SCALE GENOMIC DNA]</scope>
    <source>
        <strain evidence="5">NBRC 107710</strain>
    </source>
</reference>
<dbReference type="Proteomes" id="UP000517759">
    <property type="component" value="Unassembled WGS sequence"/>
</dbReference>
<dbReference type="RefSeq" id="WP_183505754.1">
    <property type="nucleotide sequence ID" value="NZ_BSPG01000014.1"/>
</dbReference>
<dbReference type="SUPFAM" id="SSF103088">
    <property type="entry name" value="OmpA-like"/>
    <property type="match status" value="1"/>
</dbReference>
<reference evidence="3 4" key="3">
    <citation type="submission" date="2020-08" db="EMBL/GenBank/DDBJ databases">
        <title>Genomic Encyclopedia of Type Strains, Phase IV (KMG-IV): sequencing the most valuable type-strain genomes for metagenomic binning, comparative biology and taxonomic classification.</title>
        <authorList>
            <person name="Goeker M."/>
        </authorList>
    </citation>
    <scope>NUCLEOTIDE SEQUENCE [LARGE SCALE GENOMIC DNA]</scope>
    <source>
        <strain evidence="3 4">DSM 24105</strain>
    </source>
</reference>
<organism evidence="3 4">
    <name type="scientific">Methylobacterium brachythecii</name>
    <dbReference type="NCBI Taxonomy" id="1176177"/>
    <lineage>
        <taxon>Bacteria</taxon>
        <taxon>Pseudomonadati</taxon>
        <taxon>Pseudomonadota</taxon>
        <taxon>Alphaproteobacteria</taxon>
        <taxon>Hyphomicrobiales</taxon>
        <taxon>Methylobacteriaceae</taxon>
        <taxon>Methylobacterium</taxon>
    </lineage>
</organism>
<reference evidence="2" key="4">
    <citation type="submission" date="2023-01" db="EMBL/GenBank/DDBJ databases">
        <title>Draft genome sequence of Methylobacterium brachythecii strain NBRC 107710.</title>
        <authorList>
            <person name="Sun Q."/>
            <person name="Mori K."/>
        </authorList>
    </citation>
    <scope>NUCLEOTIDE SEQUENCE</scope>
    <source>
        <strain evidence="2">NBRC 107710</strain>
    </source>
</reference>
<evidence type="ECO:0000313" key="3">
    <source>
        <dbReference type="EMBL" id="MBB3903128.1"/>
    </source>
</evidence>
<dbReference type="Gene3D" id="3.30.1330.60">
    <property type="entry name" value="OmpA-like domain"/>
    <property type="match status" value="1"/>
</dbReference>
<comment type="caution">
    <text evidence="3">The sequence shown here is derived from an EMBL/GenBank/DDBJ whole genome shotgun (WGS) entry which is preliminary data.</text>
</comment>
<dbReference type="EMBL" id="JACIDN010000004">
    <property type="protein sequence ID" value="MBB3903128.1"/>
    <property type="molecule type" value="Genomic_DNA"/>
</dbReference>
<dbReference type="EMBL" id="BSPG01000014">
    <property type="protein sequence ID" value="GLS44710.1"/>
    <property type="molecule type" value="Genomic_DNA"/>
</dbReference>
<feature type="compositionally biased region" description="Basic and acidic residues" evidence="1">
    <location>
        <begin position="559"/>
        <end position="580"/>
    </location>
</feature>
<gene>
    <name evidence="2" type="ORF">GCM10007884_26980</name>
    <name evidence="3" type="ORF">GGR33_002630</name>
</gene>
<feature type="compositionally biased region" description="Pro residues" evidence="1">
    <location>
        <begin position="546"/>
        <end position="555"/>
    </location>
</feature>
<evidence type="ECO:0000313" key="4">
    <source>
        <dbReference type="Proteomes" id="UP000517759"/>
    </source>
</evidence>
<protein>
    <submittedName>
        <fullName evidence="3">Outer membrane protein OmpA-like peptidoglycan-associated protein</fullName>
    </submittedName>
</protein>
<evidence type="ECO:0000313" key="5">
    <source>
        <dbReference type="Proteomes" id="UP001156881"/>
    </source>
</evidence>
<accession>A0A7W6AGX5</accession>
<dbReference type="Proteomes" id="UP001156881">
    <property type="component" value="Unassembled WGS sequence"/>
</dbReference>
<dbReference type="InterPro" id="IPR036737">
    <property type="entry name" value="OmpA-like_sf"/>
</dbReference>
<dbReference type="AlphaFoldDB" id="A0A7W6AGX5"/>
<reference evidence="2" key="1">
    <citation type="journal article" date="2014" name="Int. J. Syst. Evol. Microbiol.">
        <title>Complete genome of a new Firmicutes species belonging to the dominant human colonic microbiota ('Ruminococcus bicirculans') reveals two chromosomes and a selective capacity to utilize plant glucans.</title>
        <authorList>
            <consortium name="NISC Comparative Sequencing Program"/>
            <person name="Wegmann U."/>
            <person name="Louis P."/>
            <person name="Goesmann A."/>
            <person name="Henrissat B."/>
            <person name="Duncan S.H."/>
            <person name="Flint H.J."/>
        </authorList>
    </citation>
    <scope>NUCLEOTIDE SEQUENCE</scope>
    <source>
        <strain evidence="2">NBRC 107710</strain>
    </source>
</reference>
<feature type="region of interest" description="Disordered" evidence="1">
    <location>
        <begin position="540"/>
        <end position="612"/>
    </location>
</feature>
<sequence>MTSATAPSLVRHRLGWLAGLPVLVLLWAGATIVAVPVIDDTLRAESTAIVRETGRDEPEPWLRVEVQGRDLLALGETTDAALRQSALTRLRAIRALRRLDDCTGLIETVSPFIWTATRTAPDQIETGGHRPVEIGAAALASRLTPALPPNATLRDRARAARGGPEGYAEAASYLVGALRGFAPGAVAAINGTTLSIQGEATDPAAYEAALSAGPPQGFALDTSGIVPPRVDDFRFSVERRPDGTIALGGNVASEAARAEAVGMAASLGADDKPGTGTRATVVDTLLPARGLDPAIDPAELPKTAIRLTGLIREGSVRFERGRLSMSGVARDEEAASEAETAMRDGLPVGIAAGSVDLQIRPVSPYPFRIRREPGRVTLSGYLPDRAARERLNAALRLRFLRETIIDRSRISSGAPAQFGTALTGSLGPLSTLASGELDFADASIRLSGESLYPQSARRASDDLRRALPPGWQGTATVSSRDAEPAYDAATCARLFSERVTGHTLRFAPGSSELKPDFYPVLDAVAEIAKACRTEHVEVLGHLDPAGTPPPKPPVLPEAAAEKNKSDKVKADKVKAMDKAQPKGAAKPGDKAKPASSSEPAQAAKDPEPAPDLAAARAAAVVDYLLKAGVSPDRALAAQGIAPLSDRQGIGLALRS</sequence>
<name>A0A7W6AGX5_9HYPH</name>
<dbReference type="Gene3D" id="3.40.1520.20">
    <property type="match status" value="3"/>
</dbReference>
<keyword evidence="5" id="KW-1185">Reference proteome</keyword>